<dbReference type="AlphaFoldDB" id="A0A6P6G507"/>
<dbReference type="RefSeq" id="XP_024929163.3">
    <property type="nucleotide sequence ID" value="XM_025073395.3"/>
</dbReference>
<accession>A0A6P6G507</accession>
<dbReference type="InterPro" id="IPR038881">
    <property type="entry name" value="Yae1-like"/>
</dbReference>
<feature type="domain" description="Essential protein Yae1 N-terminal" evidence="7">
    <location>
        <begin position="66"/>
        <end position="103"/>
    </location>
</feature>
<evidence type="ECO:0000256" key="3">
    <source>
        <dbReference type="ARBA" id="ARBA00022490"/>
    </source>
</evidence>
<dbReference type="GO" id="GO:0005634">
    <property type="term" value="C:nucleus"/>
    <property type="evidence" value="ECO:0007669"/>
    <property type="project" value="UniProtKB-SubCell"/>
</dbReference>
<dbReference type="GO" id="GO:0005737">
    <property type="term" value="C:cytoplasm"/>
    <property type="evidence" value="ECO:0007669"/>
    <property type="project" value="UniProtKB-SubCell"/>
</dbReference>
<evidence type="ECO:0000259" key="7">
    <source>
        <dbReference type="Pfam" id="PF09811"/>
    </source>
</evidence>
<dbReference type="PANTHER" id="PTHR18829:SF0">
    <property type="entry name" value="PROTEIN YAE1 HOMOLOG"/>
    <property type="match status" value="1"/>
</dbReference>
<dbReference type="Proteomes" id="UP001652623">
    <property type="component" value="Chromosome 2"/>
</dbReference>
<evidence type="ECO:0000256" key="2">
    <source>
        <dbReference type="ARBA" id="ARBA00004496"/>
    </source>
</evidence>
<dbReference type="Pfam" id="PF09811">
    <property type="entry name" value="Yae1_N"/>
    <property type="match status" value="1"/>
</dbReference>
<dbReference type="PANTHER" id="PTHR18829">
    <property type="entry name" value="PROTEIN YAE1 HOMOLOG"/>
    <property type="match status" value="1"/>
</dbReference>
<keyword evidence="5" id="KW-0175">Coiled coil</keyword>
<gene>
    <name evidence="9 10" type="primary">LOC107417799</name>
</gene>
<evidence type="ECO:0000256" key="1">
    <source>
        <dbReference type="ARBA" id="ARBA00004123"/>
    </source>
</evidence>
<name>A0A6P6G507_ZIZJJ</name>
<proteinExistence type="predicted"/>
<feature type="region of interest" description="Disordered" evidence="6">
    <location>
        <begin position="16"/>
        <end position="47"/>
    </location>
</feature>
<evidence type="ECO:0000313" key="8">
    <source>
        <dbReference type="Proteomes" id="UP001652623"/>
    </source>
</evidence>
<keyword evidence="3" id="KW-0963">Cytoplasm</keyword>
<dbReference type="GeneID" id="107417799"/>
<protein>
    <submittedName>
        <fullName evidence="9 10">Uncharacterized protein LOC107417799 isoform X1</fullName>
    </submittedName>
</protein>
<evidence type="ECO:0000256" key="4">
    <source>
        <dbReference type="ARBA" id="ARBA00023242"/>
    </source>
</evidence>
<evidence type="ECO:0000313" key="9">
    <source>
        <dbReference type="RefSeq" id="XP_015881932.3"/>
    </source>
</evidence>
<evidence type="ECO:0000313" key="10">
    <source>
        <dbReference type="RefSeq" id="XP_024929163.3"/>
    </source>
</evidence>
<sequence>MKGSFAEELYSESLQHQIETDLMPSPRRDQSDSHDEEPWCGSDEELDRPDLDREWQRRHDQFHTSGYRDGLIAGKEAAAQEGFNIGFKESVLVGYNWGLVRGVTSAFALLPDDLKERLIERREKRTEFQKLYESAYSISTTDALRLFNESLTAKKAAEQSENAEIETSRAGLQEQRSEQNQLLNYAAELRSLVLESPAVTVKSL</sequence>
<evidence type="ECO:0000256" key="6">
    <source>
        <dbReference type="SAM" id="MobiDB-lite"/>
    </source>
</evidence>
<dbReference type="InterPro" id="IPR019191">
    <property type="entry name" value="Essential_protein_Yae1_N"/>
</dbReference>
<evidence type="ECO:0000256" key="5">
    <source>
        <dbReference type="SAM" id="Coils"/>
    </source>
</evidence>
<feature type="compositionally biased region" description="Basic and acidic residues" evidence="6">
    <location>
        <begin position="26"/>
        <end position="37"/>
    </location>
</feature>
<organism evidence="10">
    <name type="scientific">Ziziphus jujuba</name>
    <name type="common">Chinese jujube</name>
    <name type="synonym">Ziziphus sativa</name>
    <dbReference type="NCBI Taxonomy" id="326968"/>
    <lineage>
        <taxon>Eukaryota</taxon>
        <taxon>Viridiplantae</taxon>
        <taxon>Streptophyta</taxon>
        <taxon>Embryophyta</taxon>
        <taxon>Tracheophyta</taxon>
        <taxon>Spermatophyta</taxon>
        <taxon>Magnoliopsida</taxon>
        <taxon>eudicotyledons</taxon>
        <taxon>Gunneridae</taxon>
        <taxon>Pentapetalae</taxon>
        <taxon>rosids</taxon>
        <taxon>fabids</taxon>
        <taxon>Rosales</taxon>
        <taxon>Rhamnaceae</taxon>
        <taxon>Paliureae</taxon>
        <taxon>Ziziphus</taxon>
    </lineage>
</organism>
<comment type="subcellular location">
    <subcellularLocation>
        <location evidence="2">Cytoplasm</location>
    </subcellularLocation>
    <subcellularLocation>
        <location evidence="1">Nucleus</location>
    </subcellularLocation>
</comment>
<reference evidence="9 10" key="1">
    <citation type="submission" date="2025-05" db="UniProtKB">
        <authorList>
            <consortium name="RefSeq"/>
        </authorList>
    </citation>
    <scope>IDENTIFICATION</scope>
    <source>
        <tissue evidence="9 10">Seedling</tissue>
    </source>
</reference>
<keyword evidence="4" id="KW-0539">Nucleus</keyword>
<dbReference type="RefSeq" id="XP_015881932.3">
    <property type="nucleotide sequence ID" value="XM_016026446.4"/>
</dbReference>
<keyword evidence="8" id="KW-1185">Reference proteome</keyword>
<feature type="coiled-coil region" evidence="5">
    <location>
        <begin position="148"/>
        <end position="175"/>
    </location>
</feature>